<gene>
    <name evidence="10" type="ORF">J5U18_00835</name>
</gene>
<feature type="domain" description="3-deoxy-D-manno-octulosonic-acid transferase N-terminal" evidence="9">
    <location>
        <begin position="42"/>
        <end position="206"/>
    </location>
</feature>
<keyword evidence="8" id="KW-0448">Lipopolysaccharide biosynthesis</keyword>
<dbReference type="RefSeq" id="WP_353545604.1">
    <property type="nucleotide sequence ID" value="NZ_JAGKSB010000001.1"/>
</dbReference>
<dbReference type="EC" id="2.4.99.12" evidence="2 8"/>
<protein>
    <recommendedName>
        <fullName evidence="3 8">3-deoxy-D-manno-octulosonic acid transferase</fullName>
        <shortName evidence="8">Kdo transferase</shortName>
        <ecNumber evidence="2 8">2.4.99.12</ecNumber>
    </recommendedName>
    <alternativeName>
        <fullName evidence="5 8">Lipid IV(A) 3-deoxy-D-manno-octulosonic acid transferase</fullName>
    </alternativeName>
</protein>
<organism evidence="10 11">
    <name type="scientific">Rhinopithecimicrobium faecis</name>
    <dbReference type="NCBI Taxonomy" id="2820698"/>
    <lineage>
        <taxon>Bacteria</taxon>
        <taxon>Pseudomonadati</taxon>
        <taxon>Bacteroidota</taxon>
        <taxon>Sphingobacteriia</taxon>
        <taxon>Sphingobacteriales</taxon>
        <taxon>Sphingobacteriaceae</taxon>
        <taxon>Rhinopithecimicrobium</taxon>
    </lineage>
</organism>
<dbReference type="Proteomes" id="UP000679691">
    <property type="component" value="Unassembled WGS sequence"/>
</dbReference>
<comment type="caution">
    <text evidence="10">The sequence shown here is derived from an EMBL/GenBank/DDBJ whole genome shotgun (WGS) entry which is preliminary data.</text>
</comment>
<evidence type="ECO:0000256" key="7">
    <source>
        <dbReference type="PIRSR" id="PIRSR639901-1"/>
    </source>
</evidence>
<evidence type="ECO:0000256" key="1">
    <source>
        <dbReference type="ARBA" id="ARBA00004713"/>
    </source>
</evidence>
<dbReference type="InterPro" id="IPR039901">
    <property type="entry name" value="Kdotransferase"/>
</dbReference>
<keyword evidence="8" id="KW-0472">Membrane</keyword>
<dbReference type="Gene3D" id="3.40.50.2000">
    <property type="entry name" value="Glycogen Phosphorylase B"/>
    <property type="match status" value="1"/>
</dbReference>
<proteinExistence type="inferred from homology"/>
<dbReference type="EMBL" id="JAGKSB010000001">
    <property type="protein sequence ID" value="MBP3942122.1"/>
    <property type="molecule type" value="Genomic_DNA"/>
</dbReference>
<evidence type="ECO:0000256" key="4">
    <source>
        <dbReference type="ARBA" id="ARBA00022679"/>
    </source>
</evidence>
<reference evidence="10" key="1">
    <citation type="submission" date="2021-03" db="EMBL/GenBank/DDBJ databases">
        <authorList>
            <person name="Lu T."/>
            <person name="Wang Q."/>
            <person name="Han X."/>
        </authorList>
    </citation>
    <scope>NUCLEOTIDE SEQUENCE</scope>
    <source>
        <strain evidence="10">WQ 2009</strain>
    </source>
</reference>
<dbReference type="GO" id="GO:0009244">
    <property type="term" value="P:lipopolysaccharide core region biosynthetic process"/>
    <property type="evidence" value="ECO:0007669"/>
    <property type="project" value="UniProtKB-UniRule"/>
</dbReference>
<evidence type="ECO:0000313" key="11">
    <source>
        <dbReference type="Proteomes" id="UP000679691"/>
    </source>
</evidence>
<dbReference type="SUPFAM" id="SSF53756">
    <property type="entry name" value="UDP-Glycosyltransferase/glycogen phosphorylase"/>
    <property type="match status" value="1"/>
</dbReference>
<dbReference type="AlphaFoldDB" id="A0A8T4H542"/>
<dbReference type="PANTHER" id="PTHR42755">
    <property type="entry name" value="3-DEOXY-MANNO-OCTULOSONATE CYTIDYLYLTRANSFERASE"/>
    <property type="match status" value="1"/>
</dbReference>
<dbReference type="GO" id="GO:0009245">
    <property type="term" value="P:lipid A biosynthetic process"/>
    <property type="evidence" value="ECO:0007669"/>
    <property type="project" value="TreeGrafter"/>
</dbReference>
<evidence type="ECO:0000256" key="8">
    <source>
        <dbReference type="RuleBase" id="RU365103"/>
    </source>
</evidence>
<accession>A0A8T4H542</accession>
<dbReference type="Pfam" id="PF04413">
    <property type="entry name" value="Glycos_transf_N"/>
    <property type="match status" value="1"/>
</dbReference>
<comment type="catalytic activity">
    <reaction evidence="6 8">
        <text>lipid IVA (E. coli) + CMP-3-deoxy-beta-D-manno-octulosonate = alpha-Kdo-(2-&gt;6)-lipid IVA (E. coli) + CMP + H(+)</text>
        <dbReference type="Rhea" id="RHEA:28066"/>
        <dbReference type="ChEBI" id="CHEBI:15378"/>
        <dbReference type="ChEBI" id="CHEBI:58603"/>
        <dbReference type="ChEBI" id="CHEBI:60364"/>
        <dbReference type="ChEBI" id="CHEBI:60377"/>
        <dbReference type="ChEBI" id="CHEBI:85987"/>
        <dbReference type="EC" id="2.4.99.12"/>
    </reaction>
</comment>
<evidence type="ECO:0000313" key="10">
    <source>
        <dbReference type="EMBL" id="MBP3942122.1"/>
    </source>
</evidence>
<evidence type="ECO:0000256" key="2">
    <source>
        <dbReference type="ARBA" id="ARBA00012621"/>
    </source>
</evidence>
<dbReference type="GO" id="GO:0005886">
    <property type="term" value="C:plasma membrane"/>
    <property type="evidence" value="ECO:0007669"/>
    <property type="project" value="UniProtKB-SubCell"/>
</dbReference>
<comment type="pathway">
    <text evidence="1 8">Bacterial outer membrane biogenesis; LPS core biosynthesis.</text>
</comment>
<keyword evidence="4 8" id="KW-0808">Transferase</keyword>
<comment type="similarity">
    <text evidence="8">Belongs to the glycosyltransferase group 1 family.</text>
</comment>
<sequence>MRLLYALGIRLYGLLLRLLSPFHPKAKAWVDGREGLFQQIKQTVEPGQKHAWFHFASLGEFEQGRAVLEALRQQFPQQKIVITFFSPSGYEIRKNTNLADHVFYLPEDTAANAAAFIRLINPSYAVFTKYEYWNFYFKEMGRQQIPIFMISAIFREGQSFFKPWGGFFRGILKQVTFFFVQNKDSIRLLKDIGIVDAAVAGDTRFDRVLELPKAQRNIPQVASFIGLQEALVVGSSWPQDEQLLVHWAAAHPSWKLLLAPHEIHETHIQAILKLFPQALRFSMFESYAVEQVAQAQVLIIDNIGMLSSLYGYGKIAYIGGGFGAGIHNTLEAATYGMPVIFGPKYYKFQEAKDLIEEGAAFSITDAAALNKVFDALTQEEKLLYASAQAKQYVQRNAGATAIILKYLKGKDLLS</sequence>
<name>A0A8T4H542_9SPHI</name>
<dbReference type="GO" id="GO:0043842">
    <property type="term" value="F:Kdo transferase activity"/>
    <property type="evidence" value="ECO:0007669"/>
    <property type="project" value="UniProtKB-EC"/>
</dbReference>
<feature type="active site" description="Proton acceptor" evidence="7">
    <location>
        <position position="60"/>
    </location>
</feature>
<comment type="subcellular location">
    <subcellularLocation>
        <location evidence="8">Cell membrane</location>
    </subcellularLocation>
</comment>
<evidence type="ECO:0000256" key="6">
    <source>
        <dbReference type="ARBA" id="ARBA00049183"/>
    </source>
</evidence>
<dbReference type="InterPro" id="IPR007507">
    <property type="entry name" value="Glycos_transf_N"/>
</dbReference>
<evidence type="ECO:0000256" key="3">
    <source>
        <dbReference type="ARBA" id="ARBA00019077"/>
    </source>
</evidence>
<comment type="function">
    <text evidence="8">Involved in lipopolysaccharide (LPS) biosynthesis. Catalyzes the transfer of 3-deoxy-D-manno-octulosonate (Kdo) residue(s) from CMP-Kdo to lipid IV(A), the tetraacyldisaccharide-1,4'-bisphosphate precursor of lipid A.</text>
</comment>
<keyword evidence="8" id="KW-1003">Cell membrane</keyword>
<evidence type="ECO:0000259" key="9">
    <source>
        <dbReference type="Pfam" id="PF04413"/>
    </source>
</evidence>
<dbReference type="PANTHER" id="PTHR42755:SF1">
    <property type="entry name" value="3-DEOXY-D-MANNO-OCTULOSONIC ACID TRANSFERASE, MITOCHONDRIAL-RELATED"/>
    <property type="match status" value="1"/>
</dbReference>
<keyword evidence="11" id="KW-1185">Reference proteome</keyword>
<dbReference type="InterPro" id="IPR038107">
    <property type="entry name" value="Glycos_transf_N_sf"/>
</dbReference>
<evidence type="ECO:0000256" key="5">
    <source>
        <dbReference type="ARBA" id="ARBA00031445"/>
    </source>
</evidence>
<dbReference type="Gene3D" id="3.40.50.11720">
    <property type="entry name" value="3-Deoxy-D-manno-octulosonic-acid transferase, N-terminal domain"/>
    <property type="match status" value="1"/>
</dbReference>